<dbReference type="GO" id="GO:0005737">
    <property type="term" value="C:cytoplasm"/>
    <property type="evidence" value="ECO:0007669"/>
    <property type="project" value="UniProtKB-SubCell"/>
</dbReference>
<dbReference type="Pfam" id="PF16992">
    <property type="entry name" value="RNA_pol_RpbG"/>
    <property type="match status" value="1"/>
</dbReference>
<dbReference type="OrthoDB" id="34039at2157"/>
<comment type="function">
    <text evidence="1">DNA-dependent RNA polymerase (RNAP) catalyzes the transcription of DNA into RNA using the four ribonucleoside triphosphates as substrates.</text>
</comment>
<keyword evidence="1" id="KW-0804">Transcription</keyword>
<dbReference type="GO" id="GO:0000428">
    <property type="term" value="C:DNA-directed RNA polymerase complex"/>
    <property type="evidence" value="ECO:0007669"/>
    <property type="project" value="UniProtKB-KW"/>
</dbReference>
<dbReference type="GO" id="GO:0006351">
    <property type="term" value="P:DNA-templated transcription"/>
    <property type="evidence" value="ECO:0007669"/>
    <property type="project" value="UniProtKB-UniRule"/>
</dbReference>
<proteinExistence type="inferred from homology"/>
<dbReference type="HAMAP" id="MF_00866">
    <property type="entry name" value="RNApol_arch_Rpo8"/>
    <property type="match status" value="1"/>
</dbReference>
<dbReference type="InterPro" id="IPR012340">
    <property type="entry name" value="NA-bd_OB-fold"/>
</dbReference>
<comment type="subunit">
    <text evidence="1">Part of the RNA polymerase complex.</text>
</comment>
<dbReference type="EC" id="2.7.7.6" evidence="1"/>
<keyword evidence="1" id="KW-0808">Transferase</keyword>
<dbReference type="AlphaFoldDB" id="A0A401H7N1"/>
<evidence type="ECO:0000313" key="2">
    <source>
        <dbReference type="EMBL" id="GBF08455.1"/>
    </source>
</evidence>
<sequence length="122" mass="13929">MAKKLDLKIESMEPGKLQGQLIATAKSKKATVMFDVIKDLVPLSEGDRIVIEVLEEKPKSLDKYVFCGHGYKVPSEKSGVDILSVWGILFVFEPQIELEPDKKYYVCISKREQRRRSRKKAS</sequence>
<dbReference type="InterPro" id="IPR031555">
    <property type="entry name" value="RNA_pol_Rpo8"/>
</dbReference>
<dbReference type="Gene3D" id="2.40.50.140">
    <property type="entry name" value="Nucleic acid-binding proteins"/>
    <property type="match status" value="1"/>
</dbReference>
<name>A0A401H7N1_AERPX</name>
<keyword evidence="1" id="KW-0240">DNA-directed RNA polymerase</keyword>
<comment type="similarity">
    <text evidence="1">Belongs to the archaeal Rpo8 RNA polymerase subunit family.</text>
</comment>
<comment type="caution">
    <text evidence="2">The sequence shown here is derived from an EMBL/GenBank/DDBJ whole genome shotgun (WGS) entry which is preliminary data.</text>
</comment>
<dbReference type="Proteomes" id="UP000291213">
    <property type="component" value="Unassembled WGS sequence"/>
</dbReference>
<organism evidence="2 3">
    <name type="scientific">Aeropyrum pernix</name>
    <dbReference type="NCBI Taxonomy" id="56636"/>
    <lineage>
        <taxon>Archaea</taxon>
        <taxon>Thermoproteota</taxon>
        <taxon>Thermoprotei</taxon>
        <taxon>Desulfurococcales</taxon>
        <taxon>Desulfurococcaceae</taxon>
        <taxon>Aeropyrum</taxon>
    </lineage>
</organism>
<keyword evidence="1" id="KW-0963">Cytoplasm</keyword>
<dbReference type="RefSeq" id="WP_131159528.1">
    <property type="nucleotide sequence ID" value="NZ_BDMD01000007.1"/>
</dbReference>
<evidence type="ECO:0000256" key="1">
    <source>
        <dbReference type="HAMAP-Rule" id="MF_00866"/>
    </source>
</evidence>
<reference evidence="2 3" key="1">
    <citation type="submission" date="2017-02" db="EMBL/GenBank/DDBJ databases">
        <title>isolation and characterization of a novel temperate virus Aeropyrum globular virus 1 infecting hyperthermophilic archaeon Aeropyrum.</title>
        <authorList>
            <person name="Yumiya M."/>
            <person name="Yoshida T."/>
            <person name="Sako Y."/>
        </authorList>
    </citation>
    <scope>NUCLEOTIDE SEQUENCE [LARGE SCALE GENOMIC DNA]</scope>
    <source>
        <strain evidence="2 3">YK1-12-2013</strain>
    </source>
</reference>
<comment type="subcellular location">
    <subcellularLocation>
        <location evidence="1">Cytoplasm</location>
    </subcellularLocation>
</comment>
<comment type="catalytic activity">
    <reaction evidence="1">
        <text>RNA(n) + a ribonucleoside 5'-triphosphate = RNA(n+1) + diphosphate</text>
        <dbReference type="Rhea" id="RHEA:21248"/>
        <dbReference type="Rhea" id="RHEA-COMP:14527"/>
        <dbReference type="Rhea" id="RHEA-COMP:17342"/>
        <dbReference type="ChEBI" id="CHEBI:33019"/>
        <dbReference type="ChEBI" id="CHEBI:61557"/>
        <dbReference type="ChEBI" id="CHEBI:140395"/>
        <dbReference type="EC" id="2.7.7.6"/>
    </reaction>
</comment>
<dbReference type="EMBL" id="BDMD01000007">
    <property type="protein sequence ID" value="GBF08455.1"/>
    <property type="molecule type" value="Genomic_DNA"/>
</dbReference>
<dbReference type="GO" id="GO:0003899">
    <property type="term" value="F:DNA-directed RNA polymerase activity"/>
    <property type="evidence" value="ECO:0007669"/>
    <property type="project" value="UniProtKB-UniRule"/>
</dbReference>
<protein>
    <recommendedName>
        <fullName evidence="1">DNA-directed RNA polymerase subunit Rpo8</fullName>
        <ecNumber evidence="1">2.7.7.6</ecNumber>
    </recommendedName>
    <alternativeName>
        <fullName evidence="1">DNA-directed RNA polymerase, subunit G</fullName>
    </alternativeName>
</protein>
<gene>
    <name evidence="1" type="primary">rpo8</name>
    <name evidence="1" type="synonym">rpoG</name>
    <name evidence="2" type="ORF">apy_01800</name>
</gene>
<keyword evidence="1" id="KW-0548">Nucleotidyltransferase</keyword>
<evidence type="ECO:0000313" key="3">
    <source>
        <dbReference type="Proteomes" id="UP000291213"/>
    </source>
</evidence>
<accession>A0A401H7N1</accession>